<comment type="caution">
    <text evidence="2">The sequence shown here is derived from an EMBL/GenBank/DDBJ whole genome shotgun (WGS) entry which is preliminary data.</text>
</comment>
<name>A0A3S0K6P0_9PROT</name>
<evidence type="ECO:0000256" key="1">
    <source>
        <dbReference type="SAM" id="MobiDB-lite"/>
    </source>
</evidence>
<dbReference type="AlphaFoldDB" id="A0A3S0K6P0"/>
<feature type="region of interest" description="Disordered" evidence="1">
    <location>
        <begin position="64"/>
        <end position="83"/>
    </location>
</feature>
<dbReference type="NCBIfam" id="NF033519">
    <property type="entry name" value="transpos_ISAzo13"/>
    <property type="match status" value="1"/>
</dbReference>
<sequence>MIDEAALRRQYALLHPSLDERGRRLFAATQAQALGRGGIAAVARATGIAPSTIGRGLKEIAEGVPPRGSRLRRSGGGRKRLTDTDATLERDLLDLIAPMTLGCPERPLLWVSKSLEKLASALRDKGHRVSANSVRRLLRRLGFSRQGNRKANEGRGHPDRDAQFEHINVQVLAFQAAGAPVISVDTKKKELIGPYKNAGTDWRPEGKPRRVNVHDFEDKNLGKAIPYGVYDVAENAGWVSVGVTHDTAQFAVQAIRRWWEAMGQARYSQADKLMITADGGGSNGSRVRLWKVELQKLADETGLTISVCHYPPGTSKWNKIEHRLFCHISQNWRARPLTSRLAVVELIAATTTKTGLKVACEIDTADYAKGIKVTDAEIDALAITRNDFHPEWNYTIASRPQNTALNLA</sequence>
<gene>
    <name evidence="2" type="ORF">EJ903_26310</name>
</gene>
<organism evidence="2 3">
    <name type="scientific">Azospirillum griseum</name>
    <dbReference type="NCBI Taxonomy" id="2496639"/>
    <lineage>
        <taxon>Bacteria</taxon>
        <taxon>Pseudomonadati</taxon>
        <taxon>Pseudomonadota</taxon>
        <taxon>Alphaproteobacteria</taxon>
        <taxon>Rhodospirillales</taxon>
        <taxon>Azospirillaceae</taxon>
        <taxon>Azospirillum</taxon>
    </lineage>
</organism>
<evidence type="ECO:0000313" key="3">
    <source>
        <dbReference type="Proteomes" id="UP000277007"/>
    </source>
</evidence>
<dbReference type="OrthoDB" id="8782691at2"/>
<dbReference type="Proteomes" id="UP000277007">
    <property type="component" value="Unassembled WGS sequence"/>
</dbReference>
<proteinExistence type="predicted"/>
<dbReference type="EMBL" id="RXMA01000099">
    <property type="protein sequence ID" value="RTR10558.1"/>
    <property type="molecule type" value="Genomic_DNA"/>
</dbReference>
<dbReference type="Pfam" id="PF07592">
    <property type="entry name" value="DDE_Tnp_ISAZ013"/>
    <property type="match status" value="1"/>
</dbReference>
<keyword evidence="3" id="KW-1185">Reference proteome</keyword>
<protein>
    <submittedName>
        <fullName evidence="2">ISAzo13 family transposase</fullName>
    </submittedName>
</protein>
<feature type="compositionally biased region" description="Basic residues" evidence="1">
    <location>
        <begin position="69"/>
        <end position="79"/>
    </location>
</feature>
<dbReference type="RefSeq" id="WP_126620814.1">
    <property type="nucleotide sequence ID" value="NZ_RXMA01000099.1"/>
</dbReference>
<dbReference type="InterPro" id="IPR011518">
    <property type="entry name" value="Transposase_36"/>
</dbReference>
<reference evidence="2 3" key="1">
    <citation type="submission" date="2018-12" db="EMBL/GenBank/DDBJ databases">
        <authorList>
            <person name="Yang Y."/>
        </authorList>
    </citation>
    <scope>NUCLEOTIDE SEQUENCE [LARGE SCALE GENOMIC DNA]</scope>
    <source>
        <strain evidence="2 3">L-25-5w-1</strain>
    </source>
</reference>
<accession>A0A3S0K6P0</accession>
<evidence type="ECO:0000313" key="2">
    <source>
        <dbReference type="EMBL" id="RTR10558.1"/>
    </source>
</evidence>